<dbReference type="InterPro" id="IPR034660">
    <property type="entry name" value="DinB/YfiT-like"/>
</dbReference>
<proteinExistence type="inferred from homology"/>
<dbReference type="PANTHER" id="PTHR37302:SF1">
    <property type="entry name" value="PROTEIN DINB"/>
    <property type="match status" value="1"/>
</dbReference>
<evidence type="ECO:0000256" key="2">
    <source>
        <dbReference type="ARBA" id="ARBA00022723"/>
    </source>
</evidence>
<keyword evidence="5" id="KW-1185">Reference proteome</keyword>
<feature type="binding site" evidence="3">
    <location>
        <position position="138"/>
    </location>
    <ligand>
        <name>a divalent metal cation</name>
        <dbReference type="ChEBI" id="CHEBI:60240"/>
    </ligand>
</feature>
<dbReference type="InterPro" id="IPR007837">
    <property type="entry name" value="DinB"/>
</dbReference>
<reference evidence="4 5" key="1">
    <citation type="journal article" date="2011" name="J. Bacteriol.">
        <title>Complete genome sequence of Algoriphagus sp. PR1, bacterial prey of a colony-forming choanoflagellate.</title>
        <authorList>
            <person name="Alegado R.A."/>
            <person name="Ferriera S."/>
            <person name="Nusbaum C."/>
            <person name="Young S.K."/>
            <person name="Zeng Q."/>
            <person name="Imamovic A."/>
            <person name="Fairclough S.R."/>
            <person name="King N."/>
        </authorList>
    </citation>
    <scope>NUCLEOTIDE SEQUENCE [LARGE SCALE GENOMIC DNA]</scope>
    <source>
        <strain evidence="4 5">PR1</strain>
    </source>
</reference>
<protein>
    <submittedName>
        <fullName evidence="4">DNA polymerase, DinB family</fullName>
    </submittedName>
</protein>
<evidence type="ECO:0000256" key="3">
    <source>
        <dbReference type="PIRSR" id="PIRSR607837-1"/>
    </source>
</evidence>
<comment type="caution">
    <text evidence="4">The sequence shown here is derived from an EMBL/GenBank/DDBJ whole genome shotgun (WGS) entry which is preliminary data.</text>
</comment>
<keyword evidence="2 3" id="KW-0479">Metal-binding</keyword>
<organism evidence="4 5">
    <name type="scientific">Algoriphagus machipongonensis</name>
    <dbReference type="NCBI Taxonomy" id="388413"/>
    <lineage>
        <taxon>Bacteria</taxon>
        <taxon>Pseudomonadati</taxon>
        <taxon>Bacteroidota</taxon>
        <taxon>Cytophagia</taxon>
        <taxon>Cytophagales</taxon>
        <taxon>Cyclobacteriaceae</taxon>
        <taxon>Algoriphagus</taxon>
    </lineage>
</organism>
<accession>A3HV27</accession>
<feature type="binding site" evidence="3">
    <location>
        <position position="134"/>
    </location>
    <ligand>
        <name>a divalent metal cation</name>
        <dbReference type="ChEBI" id="CHEBI:60240"/>
    </ligand>
</feature>
<dbReference type="Proteomes" id="UP000003919">
    <property type="component" value="Chromosome"/>
</dbReference>
<dbReference type="PANTHER" id="PTHR37302">
    <property type="entry name" value="SLR1116 PROTEIN"/>
    <property type="match status" value="1"/>
</dbReference>
<feature type="binding site" evidence="3">
    <location>
        <position position="55"/>
    </location>
    <ligand>
        <name>a divalent metal cation</name>
        <dbReference type="ChEBI" id="CHEBI:60240"/>
    </ligand>
</feature>
<evidence type="ECO:0000313" key="5">
    <source>
        <dbReference type="Proteomes" id="UP000003919"/>
    </source>
</evidence>
<dbReference type="EMBL" id="AAXU02000001">
    <property type="protein sequence ID" value="EAZ81999.1"/>
    <property type="molecule type" value="Genomic_DNA"/>
</dbReference>
<dbReference type="EMBL" id="CM001023">
    <property type="protein sequence ID" value="EAZ81999.1"/>
    <property type="molecule type" value="Genomic_DNA"/>
</dbReference>
<gene>
    <name evidence="4" type="ORF">ALPR1_02120</name>
</gene>
<dbReference type="Gene3D" id="1.20.120.450">
    <property type="entry name" value="dinb family like domain"/>
    <property type="match status" value="1"/>
</dbReference>
<sequence>MTLKSEEIRQRYLDYALYNLWANKRLISTLSEQDEALLSEELIGSFPSIRKTVLHIWFAETGWLSRLNNKGWDVKKVDEFSGSNSDLFREWNITSEDFKDFTSKADLEEEIQFEHKNEKFSIPAREIIQTVLNHGTYHRGQLVMMMRQLGISKIPQTDYIEWVREKARGNIK</sequence>
<dbReference type="eggNOG" id="COG2318">
    <property type="taxonomic scope" value="Bacteria"/>
</dbReference>
<dbReference type="GO" id="GO:0046872">
    <property type="term" value="F:metal ion binding"/>
    <property type="evidence" value="ECO:0007669"/>
    <property type="project" value="UniProtKB-KW"/>
</dbReference>
<dbReference type="RefSeq" id="WP_008198059.1">
    <property type="nucleotide sequence ID" value="NZ_CM001023.1"/>
</dbReference>
<comment type="similarity">
    <text evidence="1">Belongs to the DinB family.</text>
</comment>
<evidence type="ECO:0000313" key="4">
    <source>
        <dbReference type="EMBL" id="EAZ81999.1"/>
    </source>
</evidence>
<dbReference type="Pfam" id="PF05163">
    <property type="entry name" value="DinB"/>
    <property type="match status" value="1"/>
</dbReference>
<name>A3HV27_9BACT</name>
<dbReference type="SUPFAM" id="SSF109854">
    <property type="entry name" value="DinB/YfiT-like putative metalloenzymes"/>
    <property type="match status" value="1"/>
</dbReference>
<dbReference type="HOGENOM" id="CLU_101283_0_0_10"/>
<evidence type="ECO:0000256" key="1">
    <source>
        <dbReference type="ARBA" id="ARBA00008635"/>
    </source>
</evidence>
<dbReference type="AlphaFoldDB" id="A3HV27"/>
<dbReference type="STRING" id="388413.ALPR1_02120"/>